<dbReference type="FunFam" id="2.10.50.10:FF:000065">
    <property type="entry name" value="TNF receptor superfamily member 14"/>
    <property type="match status" value="1"/>
</dbReference>
<sequence>MISSLKHTFIITTVFFLNIEMYICTCARAEYKINGECCPMCPPGSHVFRHCTEFTSTTCKPCVGLTYTNEPNGLENCIICLVCDAGQGLRVKTACIRSSDTVCEPLEGFYCTEEYRGSCRYAVEHTKCSPGQYIKQKGTALKDAECAECSDGTYSNGSLLVCKPHSTCEDFGLTKIKPGTIFLDTECGKTPPVALITGALLGLTTVVVVAGALCFIKRCCTCPPRDDSAGRMDVHTNIHKKDNRKTTRKGLPTLGREDRVVLCACNHTSHVASPDKNDCEKQPCDPQEHEFTHTAHDLT</sequence>
<dbReference type="GO" id="GO:0006955">
    <property type="term" value="P:immune response"/>
    <property type="evidence" value="ECO:0007669"/>
    <property type="project" value="InterPro"/>
</dbReference>
<accession>A0AA88SJG0</accession>
<feature type="transmembrane region" description="Helical" evidence="2">
    <location>
        <begin position="193"/>
        <end position="216"/>
    </location>
</feature>
<dbReference type="Gene3D" id="2.10.50.10">
    <property type="entry name" value="Tumor Necrosis Factor Receptor, subunit A, domain 2"/>
    <property type="match status" value="3"/>
</dbReference>
<dbReference type="GO" id="GO:0050829">
    <property type="term" value="P:defense response to Gram-negative bacterium"/>
    <property type="evidence" value="ECO:0007669"/>
    <property type="project" value="TreeGrafter"/>
</dbReference>
<feature type="repeat" description="TNFR-Cys" evidence="1">
    <location>
        <begin position="58"/>
        <end position="103"/>
    </location>
</feature>
<name>A0AA88SJG0_TACVA</name>
<keyword evidence="6" id="KW-1185">Reference proteome</keyword>
<feature type="chain" id="PRO_5041735431" description="TNFR-Cys domain-containing protein" evidence="3">
    <location>
        <begin position="30"/>
        <end position="299"/>
    </location>
</feature>
<evidence type="ECO:0000256" key="1">
    <source>
        <dbReference type="PROSITE-ProRule" id="PRU00206"/>
    </source>
</evidence>
<evidence type="ECO:0000259" key="4">
    <source>
        <dbReference type="PROSITE" id="PS50050"/>
    </source>
</evidence>
<evidence type="ECO:0000313" key="6">
    <source>
        <dbReference type="Proteomes" id="UP001187315"/>
    </source>
</evidence>
<dbReference type="InterPro" id="IPR008063">
    <property type="entry name" value="Fas_rcpt"/>
</dbReference>
<keyword evidence="2" id="KW-0812">Transmembrane</keyword>
<protein>
    <recommendedName>
        <fullName evidence="4">TNFR-Cys domain-containing protein</fullName>
    </recommendedName>
</protein>
<dbReference type="InterPro" id="IPR001368">
    <property type="entry name" value="TNFR/NGFR_Cys_rich_reg"/>
</dbReference>
<dbReference type="GO" id="GO:0050830">
    <property type="term" value="P:defense response to Gram-positive bacterium"/>
    <property type="evidence" value="ECO:0007669"/>
    <property type="project" value="TreeGrafter"/>
</dbReference>
<evidence type="ECO:0000256" key="3">
    <source>
        <dbReference type="SAM" id="SignalP"/>
    </source>
</evidence>
<keyword evidence="3" id="KW-0732">Signal</keyword>
<dbReference type="PROSITE" id="PS50050">
    <property type="entry name" value="TNFR_NGFR_2"/>
    <property type="match status" value="1"/>
</dbReference>
<dbReference type="PRINTS" id="PR01680">
    <property type="entry name" value="TNFACTORR6"/>
</dbReference>
<dbReference type="GO" id="GO:0009897">
    <property type="term" value="C:external side of plasma membrane"/>
    <property type="evidence" value="ECO:0007669"/>
    <property type="project" value="TreeGrafter"/>
</dbReference>
<dbReference type="FunFam" id="2.10.50.10:FF:000007">
    <property type="entry name" value="TNF receptor superfamily member 14"/>
    <property type="match status" value="1"/>
</dbReference>
<feature type="signal peptide" evidence="3">
    <location>
        <begin position="1"/>
        <end position="29"/>
    </location>
</feature>
<keyword evidence="2" id="KW-0472">Membrane</keyword>
<dbReference type="GO" id="GO:0004888">
    <property type="term" value="F:transmembrane signaling receptor activity"/>
    <property type="evidence" value="ECO:0007669"/>
    <property type="project" value="InterPro"/>
</dbReference>
<dbReference type="PROSITE" id="PS00652">
    <property type="entry name" value="TNFR_NGFR_1"/>
    <property type="match status" value="1"/>
</dbReference>
<reference evidence="5" key="1">
    <citation type="submission" date="2023-08" db="EMBL/GenBank/DDBJ databases">
        <title>Pelteobagrus vachellii genome.</title>
        <authorList>
            <person name="Liu H."/>
        </authorList>
    </citation>
    <scope>NUCLEOTIDE SEQUENCE</scope>
    <source>
        <strain evidence="5">PRFRI_2022a</strain>
        <tissue evidence="5">Muscle</tissue>
    </source>
</reference>
<dbReference type="PANTHER" id="PTHR46838:SF1">
    <property type="entry name" value="TUMOR NECROSIS FACTOR RECEPTOR SUPERFAMILY MEMBER 14"/>
    <property type="match status" value="1"/>
</dbReference>
<evidence type="ECO:0000256" key="2">
    <source>
        <dbReference type="SAM" id="Phobius"/>
    </source>
</evidence>
<dbReference type="Pfam" id="PF00020">
    <property type="entry name" value="TNFR_c6"/>
    <property type="match status" value="2"/>
</dbReference>
<comment type="caution">
    <text evidence="1">Lacks conserved residue(s) required for the propagation of feature annotation.</text>
</comment>
<dbReference type="SUPFAM" id="SSF57586">
    <property type="entry name" value="TNF receptor-like"/>
    <property type="match status" value="2"/>
</dbReference>
<gene>
    <name evidence="5" type="ORF">Q7C36_012868</name>
</gene>
<organism evidence="5 6">
    <name type="scientific">Tachysurus vachellii</name>
    <name type="common">Darkbarbel catfish</name>
    <name type="synonym">Pelteobagrus vachellii</name>
    <dbReference type="NCBI Taxonomy" id="175792"/>
    <lineage>
        <taxon>Eukaryota</taxon>
        <taxon>Metazoa</taxon>
        <taxon>Chordata</taxon>
        <taxon>Craniata</taxon>
        <taxon>Vertebrata</taxon>
        <taxon>Euteleostomi</taxon>
        <taxon>Actinopterygii</taxon>
        <taxon>Neopterygii</taxon>
        <taxon>Teleostei</taxon>
        <taxon>Ostariophysi</taxon>
        <taxon>Siluriformes</taxon>
        <taxon>Bagridae</taxon>
        <taxon>Tachysurus</taxon>
    </lineage>
</organism>
<dbReference type="GO" id="GO:2000406">
    <property type="term" value="P:positive regulation of T cell migration"/>
    <property type="evidence" value="ECO:0007669"/>
    <property type="project" value="TreeGrafter"/>
</dbReference>
<dbReference type="GO" id="GO:0046642">
    <property type="term" value="P:negative regulation of alpha-beta T cell proliferation"/>
    <property type="evidence" value="ECO:0007669"/>
    <property type="project" value="TreeGrafter"/>
</dbReference>
<feature type="domain" description="TNFR-Cys" evidence="4">
    <location>
        <begin position="58"/>
        <end position="103"/>
    </location>
</feature>
<evidence type="ECO:0000313" key="5">
    <source>
        <dbReference type="EMBL" id="KAK2841289.1"/>
    </source>
</evidence>
<dbReference type="PANTHER" id="PTHR46838">
    <property type="entry name" value="TUMOR NECROSIS FACTOR RECEPTOR SUPERFAMILY MEMBER 14"/>
    <property type="match status" value="1"/>
</dbReference>
<dbReference type="SMART" id="SM00208">
    <property type="entry name" value="TNFR"/>
    <property type="match status" value="4"/>
</dbReference>
<dbReference type="GO" id="GO:0006915">
    <property type="term" value="P:apoptotic process"/>
    <property type="evidence" value="ECO:0007669"/>
    <property type="project" value="InterPro"/>
</dbReference>
<dbReference type="Proteomes" id="UP001187315">
    <property type="component" value="Unassembled WGS sequence"/>
</dbReference>
<keyword evidence="2" id="KW-1133">Transmembrane helix</keyword>
<dbReference type="GO" id="GO:0007165">
    <property type="term" value="P:signal transduction"/>
    <property type="evidence" value="ECO:0007669"/>
    <property type="project" value="InterPro"/>
</dbReference>
<dbReference type="GO" id="GO:0002720">
    <property type="term" value="P:positive regulation of cytokine production involved in immune response"/>
    <property type="evidence" value="ECO:0007669"/>
    <property type="project" value="TreeGrafter"/>
</dbReference>
<proteinExistence type="predicted"/>
<dbReference type="EMBL" id="JAVHJS010000012">
    <property type="protein sequence ID" value="KAK2841289.1"/>
    <property type="molecule type" value="Genomic_DNA"/>
</dbReference>
<dbReference type="AlphaFoldDB" id="A0AA88SJG0"/>
<dbReference type="CDD" id="cd13405">
    <property type="entry name" value="TNFRSF14_teleost"/>
    <property type="match status" value="1"/>
</dbReference>
<comment type="caution">
    <text evidence="5">The sequence shown here is derived from an EMBL/GenBank/DDBJ whole genome shotgun (WGS) entry which is preliminary data.</text>
</comment>